<dbReference type="Proteomes" id="UP000237441">
    <property type="component" value="Unassembled WGS sequence"/>
</dbReference>
<feature type="compositionally biased region" description="Polar residues" evidence="1">
    <location>
        <begin position="229"/>
        <end position="248"/>
    </location>
</feature>
<proteinExistence type="predicted"/>
<evidence type="ECO:0000313" key="3">
    <source>
        <dbReference type="Proteomes" id="UP000237441"/>
    </source>
</evidence>
<evidence type="ECO:0000313" key="2">
    <source>
        <dbReference type="EMBL" id="PQK10115.1"/>
    </source>
</evidence>
<comment type="caution">
    <text evidence="2">The sequence shown here is derived from an EMBL/GenBank/DDBJ whole genome shotgun (WGS) entry which is preliminary data.</text>
</comment>
<dbReference type="OrthoDB" id="10352016at2759"/>
<dbReference type="EMBL" id="JRHA01000002">
    <property type="protein sequence ID" value="PQK10115.1"/>
    <property type="molecule type" value="Genomic_DNA"/>
</dbReference>
<accession>A0A2S7Y1S5</accession>
<feature type="compositionally biased region" description="Polar residues" evidence="1">
    <location>
        <begin position="287"/>
        <end position="297"/>
    </location>
</feature>
<dbReference type="AlphaFoldDB" id="A0A2S7Y1S5"/>
<protein>
    <submittedName>
        <fullName evidence="2">Uncharacterized protein</fullName>
    </submittedName>
</protein>
<organism evidence="2 3">
    <name type="scientific">Beauveria bassiana</name>
    <name type="common">White muscardine disease fungus</name>
    <name type="synonym">Tritirachium shiotae</name>
    <dbReference type="NCBI Taxonomy" id="176275"/>
    <lineage>
        <taxon>Eukaryota</taxon>
        <taxon>Fungi</taxon>
        <taxon>Dikarya</taxon>
        <taxon>Ascomycota</taxon>
        <taxon>Pezizomycotina</taxon>
        <taxon>Sordariomycetes</taxon>
        <taxon>Hypocreomycetidae</taxon>
        <taxon>Hypocreales</taxon>
        <taxon>Cordycipitaceae</taxon>
        <taxon>Beauveria</taxon>
    </lineage>
</organism>
<gene>
    <name evidence="2" type="ORF">BB8028_0002g04390</name>
</gene>
<feature type="region of interest" description="Disordered" evidence="1">
    <location>
        <begin position="220"/>
        <end position="297"/>
    </location>
</feature>
<name>A0A2S7Y1S5_BEABA</name>
<evidence type="ECO:0000256" key="1">
    <source>
        <dbReference type="SAM" id="MobiDB-lite"/>
    </source>
</evidence>
<sequence length="480" mass="53427">MPLTLTATYIKHTLPCPFCFVSPPMNTLASFSHRGLTIPEHHFLPQITMPRRCISSPTGEWLSPLSSTFLMSLVVDRFTRFGYKGSALSQGPSRFLESFKQNFPSSRKRQAASSRFPAPATFVSGVLKSFPRPITVGIQPLSEHSWAIWEEEDKQHRKMNQTSGFYSLHGAAGWAEAPTASSGGLTDGNPRAVWNSHHDEVDAYDDIFASTTNLMEQMDLNSRGPEAPMTSQPLGSASMRSRPQQDWPATTHRGRPGWMTDREGARHQRRQQQRPAAAAQRHGVRKSPSQSQRTSYGHSQLGLYLGRIEQWLDPVRGLAGNTPASGGCGLQVATCWEAGSITNMKQGAVVAAGDDLMAWEEVQEEHMDDSADAAAAAAAMLCSDNTDSPFGSEPLVKKARTWTELAWAPLKDGTLAWQDPWAWFFDELDPTSRGNLTEPPLEWLPMHDGSHAWRDPLQWRRELFPESIPAQYDDDDDDFY</sequence>
<reference evidence="2 3" key="1">
    <citation type="submission" date="2016-07" db="EMBL/GenBank/DDBJ databases">
        <title>Comparative genomics of the entomopathogenic fungus Beauveria bassiana.</title>
        <authorList>
            <person name="Valero Jimenez C.A."/>
            <person name="Zwaan B.J."/>
            <person name="Van Kan J.A."/>
            <person name="Takken W."/>
            <person name="Debets A.J."/>
            <person name="Schoustra S.E."/>
            <person name="Koenraadt C.J."/>
        </authorList>
    </citation>
    <scope>NUCLEOTIDE SEQUENCE [LARGE SCALE GENOMIC DNA]</scope>
    <source>
        <strain evidence="2 3">ARSEF 8028</strain>
    </source>
</reference>